<sequence>MPHLRSRAKAAVAAASSPPSPPPAGVPQGTPAPSPSTSLRLGLGPASPDDDDGFDLKSPAAAAPRRRSLRLAAGNPNTPAAAGGSGPGSGGSVKRTGRIRARVSASSPASPASPTSGSVGGGSGAGGGSDGAVPFMSLRSGSRVAKRRMEAAGAQADGEAPGPGSPGAVQVRDEMLHRAAVTPTKRRRSIVVGGVKTEYVADSESDSDEDRVMLGQDAVKMPAAQVSSVPSGVKQSAVAMSMDRTEEGVKKEDPAGAGNGESGGVIEQLAYPGGSASSPEAEMFADMYFKEELGRYNPGKEGNAKEKLVLGSNNSRAGGNVGSGVGTSSRRFDMDSEGKGKMAVEDGLSSLSSSDDDSTSSESESDLKQVDVGSRVGTSSRRFDTDSKGKGKMVVEDSLSSLSLSKDDSDLEPVDSKEVQSNTGSVSASMEPLRRQAARERAIRLAPKFAFFKADTDEHSEDDEEEELEPASDPQDWPGPFATAARIYEDREAKLRARESNSSKVDKSANKAIIWSPSKDKKNLMPARVAPSLTSLCLNTLAEHSEGIESLGGIPEELKHKLLKILCHSRKMNTHLLNELLCDSPIELHLSECSWLSDDDFEKTFGRCNTDSLQDLQLDISGRCMPDYILPTTLAKAPNCMPLLRKISLKGNYRLSDNGLDTIISAAPSLSSLNLCECSLLTSSGIVILADKLRSVLRELYIDDCTNVEAMTILPALQKINHLEVLSMSGIQSVCDKFVNELVPVHGSNMKELAFAGCLKLTSSSIKTIGANCSQLTSLDLRNLNRLRDSAMRHLRNGCRLIRKLKLQRNTFSDEAVSRYLEESGGCLTELMLNNVEKVADLTALAISRKCSVRLEALDLSFCRELRNEALGLIVDSCPSLRILKLFGCTQITDFFLKGHSNTLVKIIGIEGSILEQMDSR</sequence>
<accession>A0ABC9C489</accession>
<dbReference type="EMBL" id="OZ075138">
    <property type="protein sequence ID" value="CAL5012864.1"/>
    <property type="molecule type" value="Genomic_DNA"/>
</dbReference>
<dbReference type="PANTHER" id="PTHR13318:SF255">
    <property type="entry name" value="OS08G0459100 PROTEIN"/>
    <property type="match status" value="1"/>
</dbReference>
<dbReference type="FunFam" id="3.80.10.10:FF:001327">
    <property type="entry name" value="Os08g0459100 protein"/>
    <property type="match status" value="1"/>
</dbReference>
<feature type="compositionally biased region" description="Basic and acidic residues" evidence="1">
    <location>
        <begin position="381"/>
        <end position="395"/>
    </location>
</feature>
<dbReference type="InterPro" id="IPR032675">
    <property type="entry name" value="LRR_dom_sf"/>
</dbReference>
<organism evidence="2 3">
    <name type="scientific">Urochloa decumbens</name>
    <dbReference type="NCBI Taxonomy" id="240449"/>
    <lineage>
        <taxon>Eukaryota</taxon>
        <taxon>Viridiplantae</taxon>
        <taxon>Streptophyta</taxon>
        <taxon>Embryophyta</taxon>
        <taxon>Tracheophyta</taxon>
        <taxon>Spermatophyta</taxon>
        <taxon>Magnoliopsida</taxon>
        <taxon>Liliopsida</taxon>
        <taxon>Poales</taxon>
        <taxon>Poaceae</taxon>
        <taxon>PACMAD clade</taxon>
        <taxon>Panicoideae</taxon>
        <taxon>Panicodae</taxon>
        <taxon>Paniceae</taxon>
        <taxon>Melinidinae</taxon>
        <taxon>Urochloa</taxon>
    </lineage>
</organism>
<evidence type="ECO:0000313" key="2">
    <source>
        <dbReference type="EMBL" id="CAL5012864.1"/>
    </source>
</evidence>
<feature type="compositionally biased region" description="Gly residues" evidence="1">
    <location>
        <begin position="118"/>
        <end position="130"/>
    </location>
</feature>
<proteinExistence type="predicted"/>
<dbReference type="InterPro" id="IPR006553">
    <property type="entry name" value="Leu-rich_rpt_Cys-con_subtyp"/>
</dbReference>
<feature type="region of interest" description="Disordered" evidence="1">
    <location>
        <begin position="294"/>
        <end position="434"/>
    </location>
</feature>
<feature type="region of interest" description="Disordered" evidence="1">
    <location>
        <begin position="453"/>
        <end position="481"/>
    </location>
</feature>
<feature type="region of interest" description="Disordered" evidence="1">
    <location>
        <begin position="223"/>
        <end position="277"/>
    </location>
</feature>
<feature type="compositionally biased region" description="Low complexity" evidence="1">
    <location>
        <begin position="70"/>
        <end position="82"/>
    </location>
</feature>
<keyword evidence="3" id="KW-1185">Reference proteome</keyword>
<dbReference type="PANTHER" id="PTHR13318">
    <property type="entry name" value="PARTNER OF PAIRED, ISOFORM B-RELATED"/>
    <property type="match status" value="1"/>
</dbReference>
<protein>
    <recommendedName>
        <fullName evidence="4">Rad7</fullName>
    </recommendedName>
</protein>
<feature type="compositionally biased region" description="Basic and acidic residues" evidence="1">
    <location>
        <begin position="330"/>
        <end position="344"/>
    </location>
</feature>
<feature type="region of interest" description="Disordered" evidence="1">
    <location>
        <begin position="1"/>
        <end position="170"/>
    </location>
</feature>
<dbReference type="AlphaFoldDB" id="A0ABC9C489"/>
<reference evidence="3" key="1">
    <citation type="submission" date="2024-06" db="EMBL/GenBank/DDBJ databases">
        <authorList>
            <person name="Ryan C."/>
        </authorList>
    </citation>
    <scope>NUCLEOTIDE SEQUENCE [LARGE SCALE GENOMIC DNA]</scope>
</reference>
<gene>
    <name evidence="2" type="ORF">URODEC1_LOCUS71100</name>
</gene>
<feature type="compositionally biased region" description="Polar residues" evidence="1">
    <location>
        <begin position="419"/>
        <end position="428"/>
    </location>
</feature>
<feature type="compositionally biased region" description="Polar residues" evidence="1">
    <location>
        <begin position="225"/>
        <end position="234"/>
    </location>
</feature>
<dbReference type="SMART" id="SM00367">
    <property type="entry name" value="LRR_CC"/>
    <property type="match status" value="6"/>
</dbReference>
<feature type="compositionally biased region" description="Basic and acidic residues" evidence="1">
    <location>
        <begin position="243"/>
        <end position="254"/>
    </location>
</feature>
<dbReference type="Gene3D" id="3.80.10.10">
    <property type="entry name" value="Ribonuclease Inhibitor"/>
    <property type="match status" value="2"/>
</dbReference>
<feature type="compositionally biased region" description="Pro residues" evidence="1">
    <location>
        <begin position="18"/>
        <end position="34"/>
    </location>
</feature>
<dbReference type="SUPFAM" id="SSF52047">
    <property type="entry name" value="RNI-like"/>
    <property type="match status" value="1"/>
</dbReference>
<reference evidence="2 3" key="2">
    <citation type="submission" date="2024-10" db="EMBL/GenBank/DDBJ databases">
        <authorList>
            <person name="Ryan C."/>
        </authorList>
    </citation>
    <scope>NUCLEOTIDE SEQUENCE [LARGE SCALE GENOMIC DNA]</scope>
</reference>
<name>A0ABC9C489_9POAL</name>
<feature type="compositionally biased region" description="Low complexity" evidence="1">
    <location>
        <begin position="103"/>
        <end position="117"/>
    </location>
</feature>
<evidence type="ECO:0008006" key="4">
    <source>
        <dbReference type="Google" id="ProtNLM"/>
    </source>
</evidence>
<evidence type="ECO:0000256" key="1">
    <source>
        <dbReference type="SAM" id="MobiDB-lite"/>
    </source>
</evidence>
<evidence type="ECO:0000313" key="3">
    <source>
        <dbReference type="Proteomes" id="UP001497457"/>
    </source>
</evidence>
<dbReference type="Proteomes" id="UP001497457">
    <property type="component" value="Chromosome 28b"/>
</dbReference>
<feature type="compositionally biased region" description="Acidic residues" evidence="1">
    <location>
        <begin position="458"/>
        <end position="470"/>
    </location>
</feature>